<accession>A0ABM4FMZ3</accession>
<dbReference type="InterPro" id="IPR050188">
    <property type="entry name" value="RluA_PseudoU_synthase"/>
</dbReference>
<dbReference type="InterPro" id="IPR006145">
    <property type="entry name" value="PsdUridine_synth_RsuA/RluA"/>
</dbReference>
<evidence type="ECO:0000256" key="6">
    <source>
        <dbReference type="ARBA" id="ARBA00039953"/>
    </source>
</evidence>
<comment type="catalytic activity">
    <reaction evidence="2">
        <text>uridine in 5S rRNA = pseudouridine in 5S rRNA</text>
        <dbReference type="Rhea" id="RHEA:47036"/>
        <dbReference type="Rhea" id="RHEA-COMP:11730"/>
        <dbReference type="Rhea" id="RHEA-COMP:11731"/>
        <dbReference type="ChEBI" id="CHEBI:65314"/>
        <dbReference type="ChEBI" id="CHEBI:65315"/>
    </reaction>
</comment>
<dbReference type="CDD" id="cd02869">
    <property type="entry name" value="PseudoU_synth_RluA_like"/>
    <property type="match status" value="1"/>
</dbReference>
<dbReference type="InterPro" id="IPR006224">
    <property type="entry name" value="PsdUridine_synth_RluA-like_CS"/>
</dbReference>
<dbReference type="Pfam" id="PF00849">
    <property type="entry name" value="PseudoU_synth_2"/>
    <property type="match status" value="1"/>
</dbReference>
<evidence type="ECO:0000313" key="9">
    <source>
        <dbReference type="Proteomes" id="UP001652627"/>
    </source>
</evidence>
<name>A0ABM4FMZ3_9AVES</name>
<dbReference type="PANTHER" id="PTHR21600">
    <property type="entry name" value="MITOCHONDRIAL RNA PSEUDOURIDINE SYNTHASE"/>
    <property type="match status" value="1"/>
</dbReference>
<comment type="catalytic activity">
    <reaction evidence="5">
        <text>a uridine in tRNA = a pseudouridine in tRNA</text>
        <dbReference type="Rhea" id="RHEA:54572"/>
        <dbReference type="Rhea" id="RHEA-COMP:13339"/>
        <dbReference type="Rhea" id="RHEA-COMP:13934"/>
        <dbReference type="ChEBI" id="CHEBI:65314"/>
        <dbReference type="ChEBI" id="CHEBI:65315"/>
    </reaction>
</comment>
<comment type="catalytic activity">
    <reaction evidence="1">
        <text>a uridine in mRNA = a pseudouridine in mRNA</text>
        <dbReference type="Rhea" id="RHEA:56644"/>
        <dbReference type="Rhea" id="RHEA-COMP:14658"/>
        <dbReference type="Rhea" id="RHEA-COMP:14659"/>
        <dbReference type="ChEBI" id="CHEBI:65314"/>
        <dbReference type="ChEBI" id="CHEBI:65315"/>
    </reaction>
</comment>
<evidence type="ECO:0000256" key="4">
    <source>
        <dbReference type="ARBA" id="ARBA00023235"/>
    </source>
</evidence>
<gene>
    <name evidence="10" type="primary">RPUSD4</name>
</gene>
<dbReference type="SUPFAM" id="SSF55120">
    <property type="entry name" value="Pseudouridine synthase"/>
    <property type="match status" value="1"/>
</dbReference>
<organism evidence="9 10">
    <name type="scientific">Apteryx mantelli</name>
    <name type="common">North Island brown kiwi</name>
    <dbReference type="NCBI Taxonomy" id="2696672"/>
    <lineage>
        <taxon>Eukaryota</taxon>
        <taxon>Metazoa</taxon>
        <taxon>Chordata</taxon>
        <taxon>Craniata</taxon>
        <taxon>Vertebrata</taxon>
        <taxon>Euteleostomi</taxon>
        <taxon>Archelosauria</taxon>
        <taxon>Archosauria</taxon>
        <taxon>Dinosauria</taxon>
        <taxon>Saurischia</taxon>
        <taxon>Theropoda</taxon>
        <taxon>Coelurosauria</taxon>
        <taxon>Aves</taxon>
        <taxon>Palaeognathae</taxon>
        <taxon>Apterygiformes</taxon>
        <taxon>Apterygidae</taxon>
        <taxon>Apteryx</taxon>
    </lineage>
</organism>
<evidence type="ECO:0000256" key="3">
    <source>
        <dbReference type="ARBA" id="ARBA00010876"/>
    </source>
</evidence>
<sequence>MAAASGGGGLRLWRPAAALGQAARGVCSGRQAAAAAAAAAPRAEELAQRLRARKSEREKREVPKDPLRRRIRELASLSQQLQRVHPNVLAKALRRGVVYQDDEIVAINKPYGLPVHGGPGVKTCVADVLPILAEMLEKARARPLHLCHRLDKETTGVMVLARSKEAAEKIRFLFKTRQVEKVYWAISLGEPEPPEGLVEIPIVEKEVQSHQSHYKMTLAPNYRLAPEDGKAVKIRKNRNAESAVTRYRVLASSSACSLLELRPITGVKHQIRVHLAYGLGCPILGDHKYSHWSKLAPQKLPEIALKRLKLEQSKTRCLPLHLHALRLSLPAGAGGDERLEFACRPPRFFSDAALRLKLEVPKPGEEAG</sequence>
<evidence type="ECO:0000256" key="1">
    <source>
        <dbReference type="ARBA" id="ARBA00001166"/>
    </source>
</evidence>
<reference evidence="10" key="1">
    <citation type="submission" date="2025-08" db="UniProtKB">
        <authorList>
            <consortium name="RefSeq"/>
        </authorList>
    </citation>
    <scope>IDENTIFICATION</scope>
    <source>
        <tissue evidence="10">Blood</tissue>
    </source>
</reference>
<keyword evidence="4" id="KW-0413">Isomerase</keyword>
<dbReference type="PANTHER" id="PTHR21600:SF83">
    <property type="entry name" value="PSEUDOURIDYLATE SYNTHASE RPUSD4, MITOCHONDRIAL"/>
    <property type="match status" value="1"/>
</dbReference>
<evidence type="ECO:0000256" key="2">
    <source>
        <dbReference type="ARBA" id="ARBA00001896"/>
    </source>
</evidence>
<evidence type="ECO:0000259" key="8">
    <source>
        <dbReference type="Pfam" id="PF00849"/>
    </source>
</evidence>
<proteinExistence type="inferred from homology"/>
<keyword evidence="9" id="KW-1185">Reference proteome</keyword>
<dbReference type="Gene3D" id="3.30.2350.10">
    <property type="entry name" value="Pseudouridine synthase"/>
    <property type="match status" value="1"/>
</dbReference>
<dbReference type="Proteomes" id="UP001652627">
    <property type="component" value="Chromosome 23"/>
</dbReference>
<protein>
    <recommendedName>
        <fullName evidence="6">Pseudouridylate synthase RPUSD4, mitochondrial</fullName>
    </recommendedName>
    <alternativeName>
        <fullName evidence="7">RNA pseudouridylate synthase domain-containing protein 4</fullName>
    </alternativeName>
</protein>
<dbReference type="GeneID" id="106498509"/>
<evidence type="ECO:0000313" key="10">
    <source>
        <dbReference type="RefSeq" id="XP_067166299.1"/>
    </source>
</evidence>
<comment type="similarity">
    <text evidence="3">Belongs to the pseudouridine synthase RluA family.</text>
</comment>
<evidence type="ECO:0000256" key="5">
    <source>
        <dbReference type="ARBA" id="ARBA00036943"/>
    </source>
</evidence>
<evidence type="ECO:0000256" key="7">
    <source>
        <dbReference type="ARBA" id="ARBA00041563"/>
    </source>
</evidence>
<feature type="domain" description="Pseudouridine synthase RsuA/RluA-like" evidence="8">
    <location>
        <begin position="104"/>
        <end position="276"/>
    </location>
</feature>
<dbReference type="PROSITE" id="PS01129">
    <property type="entry name" value="PSI_RLU"/>
    <property type="match status" value="1"/>
</dbReference>
<dbReference type="RefSeq" id="XP_067166299.1">
    <property type="nucleotide sequence ID" value="XM_067310198.1"/>
</dbReference>
<dbReference type="InterPro" id="IPR020103">
    <property type="entry name" value="PsdUridine_synth_cat_dom_sf"/>
</dbReference>